<dbReference type="Proteomes" id="UP000184267">
    <property type="component" value="Unassembled WGS sequence"/>
</dbReference>
<keyword evidence="3" id="KW-1185">Reference proteome</keyword>
<dbReference type="CDD" id="cd08249">
    <property type="entry name" value="enoyl_reductase_like"/>
    <property type="match status" value="1"/>
</dbReference>
<dbReference type="STRING" id="154538.A0A1M2VUG3"/>
<dbReference type="GO" id="GO:0016651">
    <property type="term" value="F:oxidoreductase activity, acting on NAD(P)H"/>
    <property type="evidence" value="ECO:0007669"/>
    <property type="project" value="InterPro"/>
</dbReference>
<dbReference type="InterPro" id="IPR020843">
    <property type="entry name" value="ER"/>
</dbReference>
<organism evidence="2 3">
    <name type="scientific">Trametes pubescens</name>
    <name type="common">White-rot fungus</name>
    <dbReference type="NCBI Taxonomy" id="154538"/>
    <lineage>
        <taxon>Eukaryota</taxon>
        <taxon>Fungi</taxon>
        <taxon>Dikarya</taxon>
        <taxon>Basidiomycota</taxon>
        <taxon>Agaricomycotina</taxon>
        <taxon>Agaricomycetes</taxon>
        <taxon>Polyporales</taxon>
        <taxon>Polyporaceae</taxon>
        <taxon>Trametes</taxon>
    </lineage>
</organism>
<reference evidence="2 3" key="1">
    <citation type="submission" date="2016-10" db="EMBL/GenBank/DDBJ databases">
        <title>Genome sequence of the basidiomycete white-rot fungus Trametes pubescens.</title>
        <authorList>
            <person name="Makela M.R."/>
            <person name="Granchi Z."/>
            <person name="Peng M."/>
            <person name="De Vries R.P."/>
            <person name="Grigoriev I."/>
            <person name="Riley R."/>
            <person name="Hilden K."/>
        </authorList>
    </citation>
    <scope>NUCLEOTIDE SEQUENCE [LARGE SCALE GENOMIC DNA]</scope>
    <source>
        <strain evidence="2 3">FBCC735</strain>
    </source>
</reference>
<proteinExistence type="predicted"/>
<evidence type="ECO:0000259" key="1">
    <source>
        <dbReference type="SMART" id="SM00829"/>
    </source>
</evidence>
<dbReference type="InterPro" id="IPR013149">
    <property type="entry name" value="ADH-like_C"/>
</dbReference>
<dbReference type="Pfam" id="PF08240">
    <property type="entry name" value="ADH_N"/>
    <property type="match status" value="1"/>
</dbReference>
<dbReference type="SUPFAM" id="SSF51735">
    <property type="entry name" value="NAD(P)-binding Rossmann-fold domains"/>
    <property type="match status" value="1"/>
</dbReference>
<evidence type="ECO:0000313" key="3">
    <source>
        <dbReference type="Proteomes" id="UP000184267"/>
    </source>
</evidence>
<dbReference type="SUPFAM" id="SSF50129">
    <property type="entry name" value="GroES-like"/>
    <property type="match status" value="1"/>
</dbReference>
<dbReference type="EMBL" id="MNAD01000665">
    <property type="protein sequence ID" value="OJT11254.1"/>
    <property type="molecule type" value="Genomic_DNA"/>
</dbReference>
<dbReference type="SMART" id="SM00829">
    <property type="entry name" value="PKS_ER"/>
    <property type="match status" value="1"/>
</dbReference>
<dbReference type="Gene3D" id="3.90.180.10">
    <property type="entry name" value="Medium-chain alcohol dehydrogenases, catalytic domain"/>
    <property type="match status" value="1"/>
</dbReference>
<dbReference type="InterPro" id="IPR011032">
    <property type="entry name" value="GroES-like_sf"/>
</dbReference>
<name>A0A1M2VUG3_TRAPU</name>
<comment type="caution">
    <text evidence="2">The sequence shown here is derived from an EMBL/GenBank/DDBJ whole genome shotgun (WGS) entry which is preliminary data.</text>
</comment>
<dbReference type="AlphaFoldDB" id="A0A1M2VUG3"/>
<gene>
    <name evidence="2" type="ORF">TRAPUB_12228</name>
</gene>
<dbReference type="InterPro" id="IPR036291">
    <property type="entry name" value="NAD(P)-bd_dom_sf"/>
</dbReference>
<dbReference type="PANTHER" id="PTHR45348:SF2">
    <property type="entry name" value="ZINC-TYPE ALCOHOL DEHYDROGENASE-LIKE PROTEIN C2E1P3.01"/>
    <property type="match status" value="1"/>
</dbReference>
<dbReference type="OMA" id="ILITEYP"/>
<protein>
    <submittedName>
        <fullName evidence="2">Protein TOXD</fullName>
    </submittedName>
</protein>
<dbReference type="InterPro" id="IPR047122">
    <property type="entry name" value="Trans-enoyl_RdTase-like"/>
</dbReference>
<dbReference type="OrthoDB" id="3233595at2759"/>
<evidence type="ECO:0000313" key="2">
    <source>
        <dbReference type="EMBL" id="OJT11254.1"/>
    </source>
</evidence>
<dbReference type="InterPro" id="IPR013154">
    <property type="entry name" value="ADH-like_N"/>
</dbReference>
<sequence length="357" mass="37099">MSTQKALLMPTPGGSYTVGEVAVPSPGPNDVLVKVQAAGLNPVDWKVALPEYVSLGLVPGYPFTPGSDGAGVVVEVGAEVSKFKKGDRVLFQGSRMKSGFGTFQEHSLVRAPLLAKIPDNISFDAAATVPSGLVSVVLALYNQHNEQESLGLKPFWSEGGSTAYAGKPIFILGGATSVGQYAIQLAKLSGFSPIITTASPRNAALLTALGATHVVDRTRPADAILADLPALSGGQPIDVVFDAVSDPSTQALAYRALAPGGPGLMLVLPDAIPAELKKDGAQKHIRMVRGMVYLAHAHAVGVEMFERVAGWLEQGLIKPTAFEVVPNGLAGITAGLERLKSGAVSAKKLVVRPQETP</sequence>
<dbReference type="PANTHER" id="PTHR45348">
    <property type="entry name" value="HYPOTHETICAL OXIDOREDUCTASE (EUROFUNG)"/>
    <property type="match status" value="1"/>
</dbReference>
<feature type="domain" description="Enoyl reductase (ER)" evidence="1">
    <location>
        <begin position="13"/>
        <end position="350"/>
    </location>
</feature>
<accession>A0A1M2VUG3</accession>
<dbReference type="Gene3D" id="3.40.50.720">
    <property type="entry name" value="NAD(P)-binding Rossmann-like Domain"/>
    <property type="match status" value="1"/>
</dbReference>
<dbReference type="Pfam" id="PF00107">
    <property type="entry name" value="ADH_zinc_N"/>
    <property type="match status" value="1"/>
</dbReference>